<dbReference type="Pfam" id="PF00672">
    <property type="entry name" value="HAMP"/>
    <property type="match status" value="1"/>
</dbReference>
<dbReference type="SMART" id="SM00267">
    <property type="entry name" value="GGDEF"/>
    <property type="match status" value="1"/>
</dbReference>
<dbReference type="RefSeq" id="WP_146800590.1">
    <property type="nucleotide sequence ID" value="NZ_VOLP01000029.1"/>
</dbReference>
<evidence type="ECO:0000259" key="6">
    <source>
        <dbReference type="PROSITE" id="PS50887"/>
    </source>
</evidence>
<dbReference type="NCBIfam" id="TIGR00254">
    <property type="entry name" value="GGDEF"/>
    <property type="match status" value="1"/>
</dbReference>
<dbReference type="EMBL" id="VOLR01000031">
    <property type="protein sequence ID" value="TWX54926.1"/>
    <property type="molecule type" value="Genomic_DNA"/>
</dbReference>
<dbReference type="InterPro" id="IPR050469">
    <property type="entry name" value="Diguanylate_Cyclase"/>
</dbReference>
<dbReference type="AlphaFoldDB" id="A0A5C6Q4W3"/>
<keyword evidence="9" id="KW-1185">Reference proteome</keyword>
<dbReference type="InterPro" id="IPR029787">
    <property type="entry name" value="Nucleotide_cyclase"/>
</dbReference>
<keyword evidence="4" id="KW-0472">Membrane</keyword>
<name>A0A5C6Q4W3_9GAMM</name>
<dbReference type="SUPFAM" id="SSF55073">
    <property type="entry name" value="Nucleotide cyclase"/>
    <property type="match status" value="1"/>
</dbReference>
<dbReference type="Pfam" id="PF00990">
    <property type="entry name" value="GGDEF"/>
    <property type="match status" value="1"/>
</dbReference>
<dbReference type="GO" id="GO:0016020">
    <property type="term" value="C:membrane"/>
    <property type="evidence" value="ECO:0007669"/>
    <property type="project" value="InterPro"/>
</dbReference>
<keyword evidence="4" id="KW-1133">Transmembrane helix</keyword>
<dbReference type="Proteomes" id="UP000321525">
    <property type="component" value="Unassembled WGS sequence"/>
</dbReference>
<dbReference type="InterPro" id="IPR043128">
    <property type="entry name" value="Rev_trsase/Diguanyl_cyclase"/>
</dbReference>
<dbReference type="EC" id="2.7.7.65" evidence="2"/>
<accession>A0A5C6Q4W3</accession>
<dbReference type="GO" id="GO:0007165">
    <property type="term" value="P:signal transduction"/>
    <property type="evidence" value="ECO:0007669"/>
    <property type="project" value="InterPro"/>
</dbReference>
<dbReference type="CDD" id="cd01949">
    <property type="entry name" value="GGDEF"/>
    <property type="match status" value="1"/>
</dbReference>
<keyword evidence="4" id="KW-0812">Transmembrane</keyword>
<comment type="caution">
    <text evidence="8">The sequence shown here is derived from an EMBL/GenBank/DDBJ whole genome shotgun (WGS) entry which is preliminary data.</text>
</comment>
<dbReference type="GO" id="GO:0052621">
    <property type="term" value="F:diguanylate cyclase activity"/>
    <property type="evidence" value="ECO:0007669"/>
    <property type="project" value="UniProtKB-EC"/>
</dbReference>
<feature type="domain" description="GGDEF" evidence="6">
    <location>
        <begin position="338"/>
        <end position="468"/>
    </location>
</feature>
<evidence type="ECO:0000256" key="3">
    <source>
        <dbReference type="ARBA" id="ARBA00034247"/>
    </source>
</evidence>
<sequence>MNISTGNKIGFLCFIVILSMWGYVVAHIIGIFDLRSIKDEKHHVYSLNIANELRQSSDDLTRMARTYVVTGNEIYKEYYFDIIAIRNGDSPRPKKYPPTYWYTSLTPERFALDKLDIQVPLKNLMRDMGFTESELLLLQQSQARSDNLMNIEKQAFALMKGSYNDGKGTFTPKGVPDNAFAIKLLFSPQYQQEKIAIMQPIQKFIAAVENRLIIEADEFQTKQKKYLWYVILLLVISTLMALIITFYVRNKIVLPIFSLVHDAQSIAEGDYQARSKVSVENEIGSLSKNLNKMANHIERDINKLKQMATTDELVGIANRRAFMKSLQLELERSHRYQVPLCLLMLDVDYFKVFNDTYGHSIGDDVLKLICKVSQLVLRENDLMGRIGGEEFAFILPATNIDFALIVAERIRAAVDDAFLIIDGKKIKVTVSMGATQLTNEDDVGLFLKRADMAMYKSKDNGRNQTHYF</sequence>
<gene>
    <name evidence="7" type="ORF">ESZ26_16915</name>
    <name evidence="8" type="ORF">ESZ27_15530</name>
</gene>
<evidence type="ECO:0000259" key="5">
    <source>
        <dbReference type="PROSITE" id="PS50885"/>
    </source>
</evidence>
<dbReference type="PROSITE" id="PS50887">
    <property type="entry name" value="GGDEF"/>
    <property type="match status" value="1"/>
</dbReference>
<dbReference type="Gene3D" id="6.10.340.10">
    <property type="match status" value="1"/>
</dbReference>
<comment type="catalytic activity">
    <reaction evidence="3">
        <text>2 GTP = 3',3'-c-di-GMP + 2 diphosphate</text>
        <dbReference type="Rhea" id="RHEA:24898"/>
        <dbReference type="ChEBI" id="CHEBI:33019"/>
        <dbReference type="ChEBI" id="CHEBI:37565"/>
        <dbReference type="ChEBI" id="CHEBI:58805"/>
        <dbReference type="EC" id="2.7.7.65"/>
    </reaction>
</comment>
<feature type="domain" description="HAMP" evidence="5">
    <location>
        <begin position="250"/>
        <end position="302"/>
    </location>
</feature>
<dbReference type="PROSITE" id="PS50885">
    <property type="entry name" value="HAMP"/>
    <property type="match status" value="1"/>
</dbReference>
<dbReference type="FunFam" id="3.30.70.270:FF:000001">
    <property type="entry name" value="Diguanylate cyclase domain protein"/>
    <property type="match status" value="1"/>
</dbReference>
<dbReference type="CDD" id="cd06225">
    <property type="entry name" value="HAMP"/>
    <property type="match status" value="1"/>
</dbReference>
<dbReference type="Proteomes" id="UP000321917">
    <property type="component" value="Unassembled WGS sequence"/>
</dbReference>
<evidence type="ECO:0000313" key="7">
    <source>
        <dbReference type="EMBL" id="TWX54926.1"/>
    </source>
</evidence>
<feature type="transmembrane region" description="Helical" evidence="4">
    <location>
        <begin position="9"/>
        <end position="32"/>
    </location>
</feature>
<dbReference type="EMBL" id="VOLQ01000037">
    <property type="protein sequence ID" value="TWX63876.1"/>
    <property type="molecule type" value="Genomic_DNA"/>
</dbReference>
<dbReference type="OrthoDB" id="6087871at2"/>
<evidence type="ECO:0000313" key="10">
    <source>
        <dbReference type="Proteomes" id="UP000321917"/>
    </source>
</evidence>
<dbReference type="Gene3D" id="3.30.70.270">
    <property type="match status" value="1"/>
</dbReference>
<dbReference type="PANTHER" id="PTHR45138">
    <property type="entry name" value="REGULATORY COMPONENTS OF SENSORY TRANSDUCTION SYSTEM"/>
    <property type="match status" value="1"/>
</dbReference>
<evidence type="ECO:0000256" key="4">
    <source>
        <dbReference type="SAM" id="Phobius"/>
    </source>
</evidence>
<dbReference type="InterPro" id="IPR003660">
    <property type="entry name" value="HAMP_dom"/>
</dbReference>
<evidence type="ECO:0000256" key="2">
    <source>
        <dbReference type="ARBA" id="ARBA00012528"/>
    </source>
</evidence>
<dbReference type="InterPro" id="IPR000160">
    <property type="entry name" value="GGDEF_dom"/>
</dbReference>
<organism evidence="8 10">
    <name type="scientific">Colwellia hornerae</name>
    <dbReference type="NCBI Taxonomy" id="89402"/>
    <lineage>
        <taxon>Bacteria</taxon>
        <taxon>Pseudomonadati</taxon>
        <taxon>Pseudomonadota</taxon>
        <taxon>Gammaproteobacteria</taxon>
        <taxon>Alteromonadales</taxon>
        <taxon>Colwelliaceae</taxon>
        <taxon>Colwellia</taxon>
    </lineage>
</organism>
<comment type="cofactor">
    <cofactor evidence="1">
        <name>Mg(2+)</name>
        <dbReference type="ChEBI" id="CHEBI:18420"/>
    </cofactor>
</comment>
<evidence type="ECO:0000256" key="1">
    <source>
        <dbReference type="ARBA" id="ARBA00001946"/>
    </source>
</evidence>
<evidence type="ECO:0000313" key="9">
    <source>
        <dbReference type="Proteomes" id="UP000321525"/>
    </source>
</evidence>
<dbReference type="SUPFAM" id="SSF158472">
    <property type="entry name" value="HAMP domain-like"/>
    <property type="match status" value="1"/>
</dbReference>
<evidence type="ECO:0000313" key="8">
    <source>
        <dbReference type="EMBL" id="TWX63876.1"/>
    </source>
</evidence>
<feature type="transmembrane region" description="Helical" evidence="4">
    <location>
        <begin position="226"/>
        <end position="248"/>
    </location>
</feature>
<dbReference type="PANTHER" id="PTHR45138:SF9">
    <property type="entry name" value="DIGUANYLATE CYCLASE DGCM-RELATED"/>
    <property type="match status" value="1"/>
</dbReference>
<protein>
    <recommendedName>
        <fullName evidence="2">diguanylate cyclase</fullName>
        <ecNumber evidence="2">2.7.7.65</ecNumber>
    </recommendedName>
</protein>
<proteinExistence type="predicted"/>
<reference evidence="8 10" key="1">
    <citation type="submission" date="2019-07" db="EMBL/GenBank/DDBJ databases">
        <title>Genomes of sea-ice associated Colwellia species.</title>
        <authorList>
            <person name="Bowman J.P."/>
        </authorList>
    </citation>
    <scope>NUCLEOTIDE SEQUENCE [LARGE SCALE GENOMIC DNA]</scope>
    <source>
        <strain evidence="7 9">ACAM 607</strain>
        <strain evidence="8 10">IC036</strain>
    </source>
</reference>